<feature type="transmembrane region" description="Helical" evidence="7">
    <location>
        <begin position="223"/>
        <end position="240"/>
    </location>
</feature>
<dbReference type="HAMAP" id="MF_01147">
    <property type="entry name" value="Lgt"/>
    <property type="match status" value="1"/>
</dbReference>
<proteinExistence type="inferred from homology"/>
<dbReference type="GO" id="GO:0008961">
    <property type="term" value="F:phosphatidylglycerol-prolipoprotein diacylglyceryl transferase activity"/>
    <property type="evidence" value="ECO:0007669"/>
    <property type="project" value="UniProtKB-UniRule"/>
</dbReference>
<dbReference type="InterPro" id="IPR001640">
    <property type="entry name" value="Lgt"/>
</dbReference>
<dbReference type="PANTHER" id="PTHR30589:SF0">
    <property type="entry name" value="PHOSPHATIDYLGLYCEROL--PROLIPOPROTEIN DIACYLGLYCERYL TRANSFERASE"/>
    <property type="match status" value="1"/>
</dbReference>
<feature type="transmembrane region" description="Helical" evidence="7">
    <location>
        <begin position="20"/>
        <end position="40"/>
    </location>
</feature>
<reference evidence="8" key="1">
    <citation type="journal article" date="2019" name="PLoS Negl. Trop. Dis.">
        <title>Revisiting the worldwide diversity of Leptospira species in the environment.</title>
        <authorList>
            <person name="Vincent A.T."/>
            <person name="Schiettekatte O."/>
            <person name="Bourhy P."/>
            <person name="Veyrier F.J."/>
            <person name="Picardeau M."/>
        </authorList>
    </citation>
    <scope>NUCLEOTIDE SEQUENCE [LARGE SCALE GENOMIC DNA]</scope>
    <source>
        <strain evidence="8">201300427</strain>
    </source>
</reference>
<evidence type="ECO:0000313" key="8">
    <source>
        <dbReference type="EMBL" id="TGN20086.1"/>
    </source>
</evidence>
<feature type="transmembrane region" description="Helical" evidence="7">
    <location>
        <begin position="151"/>
        <end position="171"/>
    </location>
</feature>
<dbReference type="NCBIfam" id="NF000777">
    <property type="entry name" value="PRK00052.3-2"/>
    <property type="match status" value="1"/>
</dbReference>
<evidence type="ECO:0000256" key="7">
    <source>
        <dbReference type="HAMAP-Rule" id="MF_01147"/>
    </source>
</evidence>
<dbReference type="EC" id="2.5.1.145" evidence="7"/>
<evidence type="ECO:0000256" key="2">
    <source>
        <dbReference type="ARBA" id="ARBA00022475"/>
    </source>
</evidence>
<evidence type="ECO:0000256" key="3">
    <source>
        <dbReference type="ARBA" id="ARBA00022679"/>
    </source>
</evidence>
<comment type="subcellular location">
    <subcellularLocation>
        <location evidence="7">Cell membrane</location>
        <topology evidence="7">Multi-pass membrane protein</topology>
    </subcellularLocation>
</comment>
<feature type="transmembrane region" description="Helical" evidence="7">
    <location>
        <begin position="52"/>
        <end position="74"/>
    </location>
</feature>
<evidence type="ECO:0000256" key="5">
    <source>
        <dbReference type="ARBA" id="ARBA00022989"/>
    </source>
</evidence>
<evidence type="ECO:0000256" key="6">
    <source>
        <dbReference type="ARBA" id="ARBA00023136"/>
    </source>
</evidence>
<dbReference type="EMBL" id="RQHW01000016">
    <property type="protein sequence ID" value="TGN20086.1"/>
    <property type="molecule type" value="Genomic_DNA"/>
</dbReference>
<dbReference type="AlphaFoldDB" id="A0A4V3JY67"/>
<gene>
    <name evidence="7" type="primary">lgt</name>
    <name evidence="8" type="ORF">EHS15_05145</name>
</gene>
<comment type="similarity">
    <text evidence="1 7">Belongs to the Lgt family.</text>
</comment>
<dbReference type="RefSeq" id="WP_135759482.1">
    <property type="nucleotide sequence ID" value="NZ_RQHW01000016.1"/>
</dbReference>
<keyword evidence="9" id="KW-1185">Reference proteome</keyword>
<feature type="transmembrane region" description="Helical" evidence="7">
    <location>
        <begin position="108"/>
        <end position="131"/>
    </location>
</feature>
<accession>A0A4V3JY67</accession>
<evidence type="ECO:0000256" key="1">
    <source>
        <dbReference type="ARBA" id="ARBA00007150"/>
    </source>
</evidence>
<name>A0A4V3JY67_9LEPT</name>
<comment type="function">
    <text evidence="7">Catalyzes the transfer of the diacylglyceryl group from phosphatidylglycerol to the sulfhydryl group of the N-terminal cysteine of a prolipoprotein, the first step in the formation of mature lipoproteins.</text>
</comment>
<dbReference type="Proteomes" id="UP000298058">
    <property type="component" value="Unassembled WGS sequence"/>
</dbReference>
<organism evidence="8 9">
    <name type="scientific">Leptospira idonii</name>
    <dbReference type="NCBI Taxonomy" id="1193500"/>
    <lineage>
        <taxon>Bacteria</taxon>
        <taxon>Pseudomonadati</taxon>
        <taxon>Spirochaetota</taxon>
        <taxon>Spirochaetia</taxon>
        <taxon>Leptospirales</taxon>
        <taxon>Leptospiraceae</taxon>
        <taxon>Leptospira</taxon>
    </lineage>
</organism>
<comment type="catalytic activity">
    <reaction evidence="7">
        <text>L-cysteinyl-[prolipoprotein] + a 1,2-diacyl-sn-glycero-3-phospho-(1'-sn-glycerol) = an S-1,2-diacyl-sn-glyceryl-L-cysteinyl-[prolipoprotein] + sn-glycerol 1-phosphate + H(+)</text>
        <dbReference type="Rhea" id="RHEA:56712"/>
        <dbReference type="Rhea" id="RHEA-COMP:14679"/>
        <dbReference type="Rhea" id="RHEA-COMP:14680"/>
        <dbReference type="ChEBI" id="CHEBI:15378"/>
        <dbReference type="ChEBI" id="CHEBI:29950"/>
        <dbReference type="ChEBI" id="CHEBI:57685"/>
        <dbReference type="ChEBI" id="CHEBI:64716"/>
        <dbReference type="ChEBI" id="CHEBI:140658"/>
        <dbReference type="EC" id="2.5.1.145"/>
    </reaction>
</comment>
<feature type="transmembrane region" description="Helical" evidence="7">
    <location>
        <begin position="191"/>
        <end position="211"/>
    </location>
</feature>
<sequence length="310" mass="35192">MLDYIPFIRIPVILENGLSTFSLLMMLAFLVGSFLLPKEFERRKLDPSHSDWLIFLGILGTLIGAKIFFIFEIWDQIFVSIPGYDGKYLYPLTHWDGFPGQRGLWSSLFSGGGLVFFGGMLFGLLFITLYFRYFKLDTGSYLDAIAPAMSIGYAIGRLGCFVSGDGCYGFATDAHIPLFVFEFHGAHPSGVPVWNTPVMESLMAFAYFAYFQYWARYQNFKKWSLSAQFFMIHGTARLLIEFLRVNKAVFPFVDPPEIVNIPDANGNPTFLSGYYWHGFSQSQYISLALILIGVIVFVKGKLWQKEVQSA</sequence>
<feature type="binding site" evidence="7">
    <location>
        <position position="157"/>
    </location>
    <ligand>
        <name>a 1,2-diacyl-sn-glycero-3-phospho-(1'-sn-glycerol)</name>
        <dbReference type="ChEBI" id="CHEBI:64716"/>
    </ligand>
</feature>
<dbReference type="OrthoDB" id="871140at2"/>
<feature type="transmembrane region" description="Helical" evidence="7">
    <location>
        <begin position="281"/>
        <end position="298"/>
    </location>
</feature>
<keyword evidence="2 7" id="KW-1003">Cell membrane</keyword>
<keyword evidence="6 7" id="KW-0472">Membrane</keyword>
<dbReference type="PANTHER" id="PTHR30589">
    <property type="entry name" value="PROLIPOPROTEIN DIACYLGLYCERYL TRANSFERASE"/>
    <property type="match status" value="1"/>
</dbReference>
<keyword evidence="3 7" id="KW-0808">Transferase</keyword>
<keyword evidence="8" id="KW-0449">Lipoprotein</keyword>
<keyword evidence="4 7" id="KW-0812">Transmembrane</keyword>
<dbReference type="UniPathway" id="UPA00664"/>
<dbReference type="GO" id="GO:0005886">
    <property type="term" value="C:plasma membrane"/>
    <property type="evidence" value="ECO:0007669"/>
    <property type="project" value="UniProtKB-SubCell"/>
</dbReference>
<comment type="caution">
    <text evidence="8">The sequence shown here is derived from an EMBL/GenBank/DDBJ whole genome shotgun (WGS) entry which is preliminary data.</text>
</comment>
<evidence type="ECO:0000313" key="9">
    <source>
        <dbReference type="Proteomes" id="UP000298058"/>
    </source>
</evidence>
<dbReference type="Pfam" id="PF01790">
    <property type="entry name" value="LGT"/>
    <property type="match status" value="1"/>
</dbReference>
<keyword evidence="5 7" id="KW-1133">Transmembrane helix</keyword>
<dbReference type="GO" id="GO:0042158">
    <property type="term" value="P:lipoprotein biosynthetic process"/>
    <property type="evidence" value="ECO:0007669"/>
    <property type="project" value="UniProtKB-UniRule"/>
</dbReference>
<protein>
    <recommendedName>
        <fullName evidence="7">Phosphatidylglycerol--prolipoprotein diacylglyceryl transferase</fullName>
        <ecNumber evidence="7">2.5.1.145</ecNumber>
    </recommendedName>
</protein>
<evidence type="ECO:0000256" key="4">
    <source>
        <dbReference type="ARBA" id="ARBA00022692"/>
    </source>
</evidence>
<comment type="pathway">
    <text evidence="7">Protein modification; lipoprotein biosynthesis (diacylglyceryl transfer).</text>
</comment>